<dbReference type="InterPro" id="IPR002710">
    <property type="entry name" value="Dilute_dom"/>
</dbReference>
<protein>
    <recommendedName>
        <fullName evidence="1">Dilute domain-containing protein</fullName>
    </recommendedName>
</protein>
<organism evidence="2 3">
    <name type="scientific">Rhizopus stolonifer</name>
    <name type="common">Rhizopus nigricans</name>
    <dbReference type="NCBI Taxonomy" id="4846"/>
    <lineage>
        <taxon>Eukaryota</taxon>
        <taxon>Fungi</taxon>
        <taxon>Fungi incertae sedis</taxon>
        <taxon>Mucoromycota</taxon>
        <taxon>Mucoromycotina</taxon>
        <taxon>Mucoromycetes</taxon>
        <taxon>Mucorales</taxon>
        <taxon>Mucorineae</taxon>
        <taxon>Rhizopodaceae</taxon>
        <taxon>Rhizopus</taxon>
    </lineage>
</organism>
<dbReference type="GO" id="GO:0051020">
    <property type="term" value="F:GTPase binding"/>
    <property type="evidence" value="ECO:0007669"/>
    <property type="project" value="TreeGrafter"/>
</dbReference>
<dbReference type="AlphaFoldDB" id="A0A367IV69"/>
<dbReference type="OrthoDB" id="426293at2759"/>
<dbReference type="Proteomes" id="UP000253551">
    <property type="component" value="Unassembled WGS sequence"/>
</dbReference>
<dbReference type="SMART" id="SM01132">
    <property type="entry name" value="DIL"/>
    <property type="match status" value="1"/>
</dbReference>
<dbReference type="Pfam" id="PF01843">
    <property type="entry name" value="DIL"/>
    <property type="match status" value="1"/>
</dbReference>
<evidence type="ECO:0000313" key="2">
    <source>
        <dbReference type="EMBL" id="RCH81593.1"/>
    </source>
</evidence>
<dbReference type="InterPro" id="IPR052072">
    <property type="entry name" value="Vascular_dev_regulator"/>
</dbReference>
<evidence type="ECO:0000259" key="1">
    <source>
        <dbReference type="PROSITE" id="PS51126"/>
    </source>
</evidence>
<evidence type="ECO:0000313" key="3">
    <source>
        <dbReference type="Proteomes" id="UP000253551"/>
    </source>
</evidence>
<dbReference type="PROSITE" id="PS51126">
    <property type="entry name" value="DILUTE"/>
    <property type="match status" value="1"/>
</dbReference>
<dbReference type="STRING" id="4846.A0A367IV69"/>
<reference evidence="2 3" key="1">
    <citation type="journal article" date="2018" name="G3 (Bethesda)">
        <title>Phylogenetic and Phylogenomic Definition of Rhizopus Species.</title>
        <authorList>
            <person name="Gryganskyi A.P."/>
            <person name="Golan J."/>
            <person name="Dolatabadi S."/>
            <person name="Mondo S."/>
            <person name="Robb S."/>
            <person name="Idnurm A."/>
            <person name="Muszewska A."/>
            <person name="Steczkiewicz K."/>
            <person name="Masonjones S."/>
            <person name="Liao H.L."/>
            <person name="Gajdeczka M.T."/>
            <person name="Anike F."/>
            <person name="Vuek A."/>
            <person name="Anishchenko I.M."/>
            <person name="Voigt K."/>
            <person name="de Hoog G.S."/>
            <person name="Smith M.E."/>
            <person name="Heitman J."/>
            <person name="Vilgalys R."/>
            <person name="Stajich J.E."/>
        </authorList>
    </citation>
    <scope>NUCLEOTIDE SEQUENCE [LARGE SCALE GENOMIC DNA]</scope>
    <source>
        <strain evidence="2 3">LSU 92-RS-03</strain>
    </source>
</reference>
<accession>A0A367IV69</accession>
<dbReference type="EMBL" id="PJQM01005453">
    <property type="protein sequence ID" value="RCH81593.1"/>
    <property type="molecule type" value="Genomic_DNA"/>
</dbReference>
<proteinExistence type="predicted"/>
<dbReference type="PANTHER" id="PTHR16027">
    <property type="entry name" value="DILUTE DOMAIN-CONTAINING PROTEIN YPR089W"/>
    <property type="match status" value="1"/>
</dbReference>
<keyword evidence="3" id="KW-1185">Reference proteome</keyword>
<dbReference type="PANTHER" id="PTHR16027:SF6">
    <property type="entry name" value="DILUTE DOMAIN-CONTAINING PROTEIN"/>
    <property type="match status" value="1"/>
</dbReference>
<name>A0A367IV69_RHIST</name>
<sequence length="442" mass="51572">MDSVFSLSPDSIQLLQYQDELSSELWAPANIVFLCARFAHYEFSRELLNSLFDSVMVRLTKLIKSTSRDKHCLAFWIANICQLINYLKKDNGLSVVTLDIQESLSQSIAEAYTFFVIDTQRTLQRDLEPSLMEHDPIDEPIEFTDDWRFFFTRSSSDTLSCPQVITESLSKTLQILQSYHVPPPIVIQGVAQFFYYLSSELFNRVLSQKKYLCRSKALQIRLNLSTLEEWLRMEQLPSSLNRAFEPLMQLLQLLQCLSQMNDIATFSSTVRGFDRLNALQVKRCVQGYRYELSEAKLPVHIESLALQMAASKQSTERKSLNFNDSKRSSISSLNSLIGPKSKRMSTPELFEKLEDEEDDEEEEGEKKNTKYLLPFSVFNTTSLLQDWTEEKQKRSITNRDDFADTIYREIKLRKLEEYDLLDKIIPCIPYEWLFYLNKKLRV</sequence>
<feature type="domain" description="Dilute" evidence="1">
    <location>
        <begin position="53"/>
        <end position="311"/>
    </location>
</feature>
<gene>
    <name evidence="2" type="ORF">CU098_005259</name>
</gene>
<comment type="caution">
    <text evidence="2">The sequence shown here is derived from an EMBL/GenBank/DDBJ whole genome shotgun (WGS) entry which is preliminary data.</text>
</comment>